<dbReference type="EC" id="3.1.26.-" evidence="4"/>
<keyword evidence="1 4" id="KW-0540">Nuclease</keyword>
<dbReference type="GO" id="GO:0005737">
    <property type="term" value="C:cytoplasm"/>
    <property type="evidence" value="ECO:0007669"/>
    <property type="project" value="UniProtKB-SubCell"/>
</dbReference>
<evidence type="ECO:0000259" key="5">
    <source>
        <dbReference type="Pfam" id="PF00636"/>
    </source>
</evidence>
<evidence type="ECO:0000256" key="3">
    <source>
        <dbReference type="ARBA" id="ARBA00022801"/>
    </source>
</evidence>
<dbReference type="Gene3D" id="1.10.1520.10">
    <property type="entry name" value="Ribonuclease III domain"/>
    <property type="match status" value="1"/>
</dbReference>
<dbReference type="AlphaFoldDB" id="A0AAF0YGZ5"/>
<feature type="active site" evidence="4">
    <location>
        <position position="17"/>
    </location>
</feature>
<dbReference type="PANTHER" id="PTHR34276:SF1">
    <property type="entry name" value="MINI-RIBONUCLEASE 3"/>
    <property type="match status" value="1"/>
</dbReference>
<gene>
    <name evidence="4" type="primary">mrnC</name>
    <name evidence="6" type="ORF">CJ229_005480</name>
</gene>
<reference evidence="6 7" key="2">
    <citation type="submission" date="2023-10" db="EMBL/GenBank/DDBJ databases">
        <authorList>
            <person name="Choi B."/>
        </authorList>
    </citation>
    <scope>NUCLEOTIDE SEQUENCE [LARGE SCALE GENOMIC DNA]</scope>
    <source>
        <strain evidence="6 7">UMB0959</strain>
    </source>
</reference>
<comment type="cofactor">
    <cofactor evidence="4">
        <name>Mg(2+)</name>
        <dbReference type="ChEBI" id="CHEBI:18420"/>
    </cofactor>
</comment>
<name>A0AAF0YGZ5_9STAP</name>
<dbReference type="KEGG" id="nmy:CJ229_005480"/>
<dbReference type="GO" id="GO:0004525">
    <property type="term" value="F:ribonuclease III activity"/>
    <property type="evidence" value="ECO:0007669"/>
    <property type="project" value="InterPro"/>
</dbReference>
<dbReference type="InterPro" id="IPR008226">
    <property type="entry name" value="Mini3_fam"/>
</dbReference>
<comment type="similarity">
    <text evidence="4">Belongs to the MrnC RNase family.</text>
</comment>
<dbReference type="GO" id="GO:0006364">
    <property type="term" value="P:rRNA processing"/>
    <property type="evidence" value="ECO:0007669"/>
    <property type="project" value="UniProtKB-UniRule"/>
</dbReference>
<dbReference type="InterPro" id="IPR000999">
    <property type="entry name" value="RNase_III_dom"/>
</dbReference>
<protein>
    <recommendedName>
        <fullName evidence="4">Mini-ribonuclease 3</fullName>
        <shortName evidence="4">Mini-3</shortName>
        <shortName evidence="4">Mini-RNase 3</shortName>
        <ecNumber evidence="4">3.1.26.-</ecNumber>
    </recommendedName>
    <alternativeName>
        <fullName evidence="4">Mini-RNase III</fullName>
        <shortName evidence="4">Mini-III</shortName>
    </alternativeName>
</protein>
<dbReference type="PANTHER" id="PTHR34276">
    <property type="entry name" value="MINI-RIBONUCLEASE 3"/>
    <property type="match status" value="1"/>
</dbReference>
<dbReference type="Pfam" id="PF00636">
    <property type="entry name" value="Ribonuclease_3"/>
    <property type="match status" value="1"/>
</dbReference>
<keyword evidence="3 4" id="KW-0378">Hydrolase</keyword>
<dbReference type="RefSeq" id="WP_068129494.1">
    <property type="nucleotide sequence ID" value="NZ_CP136964.1"/>
</dbReference>
<keyword evidence="4" id="KW-0698">rRNA processing</keyword>
<dbReference type="Proteomes" id="UP000243626">
    <property type="component" value="Chromosome"/>
</dbReference>
<evidence type="ECO:0000256" key="4">
    <source>
        <dbReference type="HAMAP-Rule" id="MF_01468"/>
    </source>
</evidence>
<evidence type="ECO:0000256" key="1">
    <source>
        <dbReference type="ARBA" id="ARBA00022722"/>
    </source>
</evidence>
<feature type="domain" description="RNase III" evidence="5">
    <location>
        <begin position="13"/>
        <end position="108"/>
    </location>
</feature>
<evidence type="ECO:0000313" key="7">
    <source>
        <dbReference type="Proteomes" id="UP000243626"/>
    </source>
</evidence>
<evidence type="ECO:0000256" key="2">
    <source>
        <dbReference type="ARBA" id="ARBA00022759"/>
    </source>
</evidence>
<keyword evidence="7" id="KW-1185">Reference proteome</keyword>
<evidence type="ECO:0000313" key="6">
    <source>
        <dbReference type="EMBL" id="WOS95553.1"/>
    </source>
</evidence>
<organism evidence="6 7">
    <name type="scientific">Nosocomiicoccus massiliensis</name>
    <dbReference type="NCBI Taxonomy" id="1232430"/>
    <lineage>
        <taxon>Bacteria</taxon>
        <taxon>Bacillati</taxon>
        <taxon>Bacillota</taxon>
        <taxon>Bacilli</taxon>
        <taxon>Bacillales</taxon>
        <taxon>Staphylococcaceae</taxon>
        <taxon>Nosocomiicoccus</taxon>
    </lineage>
</organism>
<dbReference type="EMBL" id="CP136964">
    <property type="protein sequence ID" value="WOS95553.1"/>
    <property type="molecule type" value="Genomic_DNA"/>
</dbReference>
<keyword evidence="4" id="KW-0460">Magnesium</keyword>
<dbReference type="PIRSF" id="PIRSF005520">
    <property type="entry name" value="UCP005520"/>
    <property type="match status" value="1"/>
</dbReference>
<reference evidence="7" key="1">
    <citation type="submission" date="2017-09" db="EMBL/GenBank/DDBJ databases">
        <title>Bacterial strain isolated from the female urinary microbiota.</title>
        <authorList>
            <person name="Thomas-White K."/>
            <person name="Kumar N."/>
            <person name="Forster S."/>
            <person name="Putonti C."/>
            <person name="Lawley T."/>
            <person name="Wolfe A.J."/>
        </authorList>
    </citation>
    <scope>NUCLEOTIDE SEQUENCE [LARGE SCALE GENOMIC DNA]</scope>
    <source>
        <strain evidence="7">UMB0959</strain>
    </source>
</reference>
<dbReference type="GO" id="GO:0019843">
    <property type="term" value="F:rRNA binding"/>
    <property type="evidence" value="ECO:0007669"/>
    <property type="project" value="UniProtKB-UniRule"/>
</dbReference>
<keyword evidence="4" id="KW-0699">rRNA-binding</keyword>
<accession>A0AAF0YGZ5</accession>
<dbReference type="InterPro" id="IPR036389">
    <property type="entry name" value="RNase_III_sf"/>
</dbReference>
<keyword evidence="4" id="KW-0963">Cytoplasm</keyword>
<proteinExistence type="inferred from homology"/>
<dbReference type="HAMAP" id="MF_01468">
    <property type="entry name" value="RNase_Mini_III"/>
    <property type="match status" value="1"/>
</dbReference>
<comment type="function">
    <text evidence="4">Involved in correct processing of both the 5' and 3' ends of 23S rRNA precursor. Processes 30S rRNA precursor transcript even in absence of ribonuclease 3 (Rnc); Rnc processes 30S rRNA into smaller rRNA precursors.</text>
</comment>
<keyword evidence="4" id="KW-0694">RNA-binding</keyword>
<keyword evidence="4" id="KW-0690">Ribosome biogenesis</keyword>
<comment type="subunit">
    <text evidence="4">Homodimer.</text>
</comment>
<keyword evidence="2 4" id="KW-0255">Endonuclease</keyword>
<dbReference type="SUPFAM" id="SSF69065">
    <property type="entry name" value="RNase III domain-like"/>
    <property type="match status" value="1"/>
</dbReference>
<comment type="subcellular location">
    <subcellularLocation>
        <location evidence="4">Cytoplasm</location>
    </subcellularLocation>
</comment>
<sequence length="127" mass="14472">MDNLYEIHDLTKAYVGDAVYSMYVRKHIVKSSPRIRANDAHQLGTTFEKATSQSKALQALEDILTDEEKEIVRRAKNKKSNTKAKSATSKEYQEATGLEALVGVLYLNEKYDRLDALFEIIVRGEYL</sequence>